<dbReference type="Pfam" id="PF01171">
    <property type="entry name" value="ATP_bind_3"/>
    <property type="match status" value="1"/>
</dbReference>
<dbReference type="AlphaFoldDB" id="A0A516GEX3"/>
<dbReference type="SUPFAM" id="SSF52402">
    <property type="entry name" value="Adenine nucleotide alpha hydrolases-like"/>
    <property type="match status" value="1"/>
</dbReference>
<keyword evidence="2 7" id="KW-0436">Ligase</keyword>
<dbReference type="Gene3D" id="1.20.59.20">
    <property type="match status" value="1"/>
</dbReference>
<keyword evidence="4 7" id="KW-0547">Nucleotide-binding</keyword>
<dbReference type="InterPro" id="IPR012094">
    <property type="entry name" value="tRNA_Ile_lys_synt"/>
</dbReference>
<evidence type="ECO:0000259" key="9">
    <source>
        <dbReference type="Pfam" id="PF09179"/>
    </source>
</evidence>
<dbReference type="GO" id="GO:0005737">
    <property type="term" value="C:cytoplasm"/>
    <property type="evidence" value="ECO:0007669"/>
    <property type="project" value="UniProtKB-SubCell"/>
</dbReference>
<evidence type="ECO:0000256" key="4">
    <source>
        <dbReference type="ARBA" id="ARBA00022741"/>
    </source>
</evidence>
<organism evidence="10 11">
    <name type="scientific">Ornithinimicrobium ciconiae</name>
    <dbReference type="NCBI Taxonomy" id="2594265"/>
    <lineage>
        <taxon>Bacteria</taxon>
        <taxon>Bacillati</taxon>
        <taxon>Actinomycetota</taxon>
        <taxon>Actinomycetes</taxon>
        <taxon>Micrococcales</taxon>
        <taxon>Ornithinimicrobiaceae</taxon>
        <taxon>Ornithinimicrobium</taxon>
    </lineage>
</organism>
<dbReference type="Proteomes" id="UP000315395">
    <property type="component" value="Chromosome"/>
</dbReference>
<dbReference type="GO" id="GO:0032267">
    <property type="term" value="F:tRNA(Ile)-lysidine synthase activity"/>
    <property type="evidence" value="ECO:0007669"/>
    <property type="project" value="UniProtKB-EC"/>
</dbReference>
<comment type="function">
    <text evidence="7">Ligates lysine onto the cytidine present at position 34 of the AUA codon-specific tRNA(Ile) that contains the anticodon CAU, in an ATP-dependent manner. Cytidine is converted to lysidine, thus changing the amino acid specificity of the tRNA from methionine to isoleucine.</text>
</comment>
<gene>
    <name evidence="7 10" type="primary">tilS</name>
    <name evidence="10" type="ORF">FNH13_17445</name>
</gene>
<dbReference type="KEGG" id="orz:FNH13_17445"/>
<keyword evidence="3 7" id="KW-0819">tRNA processing</keyword>
<protein>
    <recommendedName>
        <fullName evidence="7">tRNA(Ile)-lysidine synthase</fullName>
        <ecNumber evidence="7">6.3.4.19</ecNumber>
    </recommendedName>
    <alternativeName>
        <fullName evidence="7">tRNA(Ile)-2-lysyl-cytidine synthase</fullName>
    </alternativeName>
    <alternativeName>
        <fullName evidence="7">tRNA(Ile)-lysidine synthetase</fullName>
    </alternativeName>
</protein>
<comment type="catalytic activity">
    <reaction evidence="6 7">
        <text>cytidine(34) in tRNA(Ile2) + L-lysine + ATP = lysidine(34) in tRNA(Ile2) + AMP + diphosphate + H(+)</text>
        <dbReference type="Rhea" id="RHEA:43744"/>
        <dbReference type="Rhea" id="RHEA-COMP:10625"/>
        <dbReference type="Rhea" id="RHEA-COMP:10670"/>
        <dbReference type="ChEBI" id="CHEBI:15378"/>
        <dbReference type="ChEBI" id="CHEBI:30616"/>
        <dbReference type="ChEBI" id="CHEBI:32551"/>
        <dbReference type="ChEBI" id="CHEBI:33019"/>
        <dbReference type="ChEBI" id="CHEBI:82748"/>
        <dbReference type="ChEBI" id="CHEBI:83665"/>
        <dbReference type="ChEBI" id="CHEBI:456215"/>
        <dbReference type="EC" id="6.3.4.19"/>
    </reaction>
</comment>
<evidence type="ECO:0000256" key="1">
    <source>
        <dbReference type="ARBA" id="ARBA00022490"/>
    </source>
</evidence>
<reference evidence="10 11" key="1">
    <citation type="submission" date="2019-07" db="EMBL/GenBank/DDBJ databases">
        <title>complete genome sequencing of Ornithinimicrobium sp. H23M54.</title>
        <authorList>
            <person name="Bae J.-W."/>
            <person name="Lee S.-Y."/>
        </authorList>
    </citation>
    <scope>NUCLEOTIDE SEQUENCE [LARGE SCALE GENOMIC DNA]</scope>
    <source>
        <strain evidence="10 11">H23M54</strain>
    </source>
</reference>
<dbReference type="EC" id="6.3.4.19" evidence="7"/>
<evidence type="ECO:0000259" key="8">
    <source>
        <dbReference type="Pfam" id="PF01171"/>
    </source>
</evidence>
<dbReference type="SUPFAM" id="SSF82829">
    <property type="entry name" value="MesJ substrate recognition domain-like"/>
    <property type="match status" value="1"/>
</dbReference>
<dbReference type="OrthoDB" id="5244702at2"/>
<evidence type="ECO:0000313" key="10">
    <source>
        <dbReference type="EMBL" id="QDO89890.1"/>
    </source>
</evidence>
<keyword evidence="5 7" id="KW-0067">ATP-binding</keyword>
<comment type="subcellular location">
    <subcellularLocation>
        <location evidence="7">Cytoplasm</location>
    </subcellularLocation>
</comment>
<dbReference type="HAMAP" id="MF_01161">
    <property type="entry name" value="tRNA_Ile_lys_synt"/>
    <property type="match status" value="1"/>
</dbReference>
<evidence type="ECO:0000313" key="11">
    <source>
        <dbReference type="Proteomes" id="UP000315395"/>
    </source>
</evidence>
<dbReference type="GO" id="GO:0006400">
    <property type="term" value="P:tRNA modification"/>
    <property type="evidence" value="ECO:0007669"/>
    <property type="project" value="UniProtKB-UniRule"/>
</dbReference>
<dbReference type="EMBL" id="CP041616">
    <property type="protein sequence ID" value="QDO89890.1"/>
    <property type="molecule type" value="Genomic_DNA"/>
</dbReference>
<evidence type="ECO:0000256" key="2">
    <source>
        <dbReference type="ARBA" id="ARBA00022598"/>
    </source>
</evidence>
<keyword evidence="1 7" id="KW-0963">Cytoplasm</keyword>
<feature type="binding site" evidence="7">
    <location>
        <begin position="34"/>
        <end position="39"/>
    </location>
    <ligand>
        <name>ATP</name>
        <dbReference type="ChEBI" id="CHEBI:30616"/>
    </ligand>
</feature>
<comment type="domain">
    <text evidence="7">The N-terminal region contains the highly conserved SGGXDS motif, predicted to be a P-loop motif involved in ATP binding.</text>
</comment>
<feature type="domain" description="tRNA(Ile)-lysidine/2-thiocytidine synthase N-terminal" evidence="8">
    <location>
        <begin position="29"/>
        <end position="210"/>
    </location>
</feature>
<dbReference type="RefSeq" id="WP_143784610.1">
    <property type="nucleotide sequence ID" value="NZ_CP041616.1"/>
</dbReference>
<dbReference type="NCBIfam" id="TIGR02432">
    <property type="entry name" value="lysidine_TilS_N"/>
    <property type="match status" value="1"/>
</dbReference>
<dbReference type="InterPro" id="IPR012795">
    <property type="entry name" value="tRNA_Ile_lys_synt_N"/>
</dbReference>
<comment type="similarity">
    <text evidence="7">Belongs to the tRNA(Ile)-lysidine synthase family.</text>
</comment>
<dbReference type="InterPro" id="IPR014729">
    <property type="entry name" value="Rossmann-like_a/b/a_fold"/>
</dbReference>
<dbReference type="InterPro" id="IPR015262">
    <property type="entry name" value="tRNA_Ile_lys_synt_subst-bd"/>
</dbReference>
<sequence>MVGPDPHVAAARVAVRRTVQSLGLGGQFLLVGCSGGADSLALAAAAGFVVPRLGGTVGAVVVDHGLQPGSARVAEKAAAQCRQLGLAPVQVLTVTVTRAGEGPESAARDARYAALTEAARAHGAAAVLLGHTRDDQAEQVLLGLARGSGARSLAGMPVARPAGPGAVIQIVRPLLTVSRTQTEGACRALGLSTWTDPHNTDPGFARVRARALLPVLEGALGPGISAALARSADLLRDDADALDAAARTAYEQLGEPPWPVSRLVDLPVAVRRRVWRELALGAGSPSGALSAEHLRAVDDLVTGWRGQGPVDLPGGLRVHRRAGLVSLLDRTP</sequence>
<feature type="domain" description="tRNA(Ile)-lysidine synthase substrate-binding" evidence="9">
    <location>
        <begin position="260"/>
        <end position="322"/>
    </location>
</feature>
<name>A0A516GEX3_9MICO</name>
<evidence type="ECO:0000256" key="5">
    <source>
        <dbReference type="ARBA" id="ARBA00022840"/>
    </source>
</evidence>
<keyword evidence="11" id="KW-1185">Reference proteome</keyword>
<evidence type="ECO:0000256" key="6">
    <source>
        <dbReference type="ARBA" id="ARBA00048539"/>
    </source>
</evidence>
<dbReference type="Gene3D" id="3.40.50.620">
    <property type="entry name" value="HUPs"/>
    <property type="match status" value="1"/>
</dbReference>
<accession>A0A516GEX3</accession>
<dbReference type="PANTHER" id="PTHR43033">
    <property type="entry name" value="TRNA(ILE)-LYSIDINE SYNTHASE-RELATED"/>
    <property type="match status" value="1"/>
</dbReference>
<dbReference type="PANTHER" id="PTHR43033:SF1">
    <property type="entry name" value="TRNA(ILE)-LYSIDINE SYNTHASE-RELATED"/>
    <property type="match status" value="1"/>
</dbReference>
<evidence type="ECO:0000256" key="7">
    <source>
        <dbReference type="HAMAP-Rule" id="MF_01161"/>
    </source>
</evidence>
<dbReference type="GO" id="GO:0005524">
    <property type="term" value="F:ATP binding"/>
    <property type="evidence" value="ECO:0007669"/>
    <property type="project" value="UniProtKB-UniRule"/>
</dbReference>
<dbReference type="InterPro" id="IPR011063">
    <property type="entry name" value="TilS/TtcA_N"/>
</dbReference>
<dbReference type="Pfam" id="PF09179">
    <property type="entry name" value="TilS"/>
    <property type="match status" value="1"/>
</dbReference>
<dbReference type="CDD" id="cd01992">
    <property type="entry name" value="TilS_N"/>
    <property type="match status" value="1"/>
</dbReference>
<evidence type="ECO:0000256" key="3">
    <source>
        <dbReference type="ARBA" id="ARBA00022694"/>
    </source>
</evidence>
<proteinExistence type="inferred from homology"/>